<dbReference type="InterPro" id="IPR022409">
    <property type="entry name" value="PKD/Chitinase_dom"/>
</dbReference>
<gene>
    <name evidence="3" type="ORF">EZ428_21610</name>
</gene>
<dbReference type="CDD" id="cd00146">
    <property type="entry name" value="PKD"/>
    <property type="match status" value="1"/>
</dbReference>
<dbReference type="Pfam" id="PF18911">
    <property type="entry name" value="PKD_4"/>
    <property type="match status" value="1"/>
</dbReference>
<proteinExistence type="predicted"/>
<dbReference type="AlphaFoldDB" id="A0A4R0MKZ8"/>
<dbReference type="EMBL" id="SJSK01000007">
    <property type="protein sequence ID" value="TCC87301.1"/>
    <property type="molecule type" value="Genomic_DNA"/>
</dbReference>
<feature type="domain" description="PKD" evidence="2">
    <location>
        <begin position="531"/>
        <end position="585"/>
    </location>
</feature>
<evidence type="ECO:0000259" key="2">
    <source>
        <dbReference type="PROSITE" id="PS50093"/>
    </source>
</evidence>
<dbReference type="OrthoDB" id="610082at2"/>
<sequence length="672" mass="72494">MRYLFLLFLCVFSHQLTLAAVPDNDDIKTARTLSSITGYCSADEIFTNTDATASGYKKASNWLTEGKDIWFKFTATHTDINVTVTGKATGNTNKLVNPLAAFYTYENNVLSEQIGSMTSNNNLTTAYKGGLTIGNTYYIRVSAENDATGTFKMCINNYNPPKKPGQDCSTAATLCSKETFTELNISGAGNNNHEAIGTCLSTESNTAWYTFTAANNGTLTFTITPTNTADDIDWVLFDLGINGDCSKVTAATAIRCASGSGVNCSPRYFITGLSVDATDLSEQSGCVAGQDGMLKFVDMEVGHIYALLIDNFSNGNNGFTLAFGGTVTFEGPKAAISVIKNQACTPNQDFTFNANASSYTNLKWSFGEGASLASSTALGPHTIKYSSTGTKTIVLETTGAKGCVNLSTYTLNIAEAPQKPIIRANKPSFCLKDTINLSVPEIAEASYLWTGPLNFTASTASVAIPLINLNQAGNYTLKITVGDCTSEEAIINIPTIVKNPIAKFMTDPQLPGKFAAPAPIKFINLSTDANTYLWDFGDNENSTEKEPTHTYQKGTFKVTLTAYTTNGCFNSISINDLVVLPAGSLLVPNSFSPNGDGVNDEFNINITNLKKFNINIFNRFGDKIFTSNNIFNSWNGTWHNQAVPVGAYFYQITGLDLFNKEVKHNGSITLIR</sequence>
<keyword evidence="1" id="KW-0732">Signal</keyword>
<evidence type="ECO:0000313" key="3">
    <source>
        <dbReference type="EMBL" id="TCC87301.1"/>
    </source>
</evidence>
<dbReference type="NCBIfam" id="TIGR04131">
    <property type="entry name" value="Bac_Flav_CTERM"/>
    <property type="match status" value="1"/>
</dbReference>
<dbReference type="Proteomes" id="UP000292884">
    <property type="component" value="Unassembled WGS sequence"/>
</dbReference>
<organism evidence="3 4">
    <name type="scientific">Pedobacter frigiditerrae</name>
    <dbReference type="NCBI Taxonomy" id="2530452"/>
    <lineage>
        <taxon>Bacteria</taxon>
        <taxon>Pseudomonadati</taxon>
        <taxon>Bacteroidota</taxon>
        <taxon>Sphingobacteriia</taxon>
        <taxon>Sphingobacteriales</taxon>
        <taxon>Sphingobacteriaceae</taxon>
        <taxon>Pedobacter</taxon>
    </lineage>
</organism>
<comment type="caution">
    <text evidence="3">The sequence shown here is derived from an EMBL/GenBank/DDBJ whole genome shotgun (WGS) entry which is preliminary data.</text>
</comment>
<dbReference type="SMART" id="SM00089">
    <property type="entry name" value="PKD"/>
    <property type="match status" value="2"/>
</dbReference>
<dbReference type="PROSITE" id="PS50093">
    <property type="entry name" value="PKD"/>
    <property type="match status" value="2"/>
</dbReference>
<dbReference type="InterPro" id="IPR026341">
    <property type="entry name" value="T9SS_type_B"/>
</dbReference>
<dbReference type="InterPro" id="IPR013783">
    <property type="entry name" value="Ig-like_fold"/>
</dbReference>
<dbReference type="Pfam" id="PF13585">
    <property type="entry name" value="CHU_C"/>
    <property type="match status" value="1"/>
</dbReference>
<feature type="signal peptide" evidence="1">
    <location>
        <begin position="1"/>
        <end position="19"/>
    </location>
</feature>
<keyword evidence="4" id="KW-1185">Reference proteome</keyword>
<dbReference type="InterPro" id="IPR000601">
    <property type="entry name" value="PKD_dom"/>
</dbReference>
<feature type="chain" id="PRO_5020586090" evidence="1">
    <location>
        <begin position="20"/>
        <end position="672"/>
    </location>
</feature>
<feature type="domain" description="PKD" evidence="2">
    <location>
        <begin position="331"/>
        <end position="413"/>
    </location>
</feature>
<accession>A0A4R0MKZ8</accession>
<evidence type="ECO:0000256" key="1">
    <source>
        <dbReference type="SAM" id="SignalP"/>
    </source>
</evidence>
<protein>
    <submittedName>
        <fullName evidence="3">T9SS type B sorting domain-containing protein</fullName>
    </submittedName>
</protein>
<dbReference type="SUPFAM" id="SSF49299">
    <property type="entry name" value="PKD domain"/>
    <property type="match status" value="2"/>
</dbReference>
<dbReference type="Gene3D" id="2.60.40.10">
    <property type="entry name" value="Immunoglobulins"/>
    <property type="match status" value="3"/>
</dbReference>
<name>A0A4R0MKZ8_9SPHI</name>
<evidence type="ECO:0000313" key="4">
    <source>
        <dbReference type="Proteomes" id="UP000292884"/>
    </source>
</evidence>
<dbReference type="InterPro" id="IPR035986">
    <property type="entry name" value="PKD_dom_sf"/>
</dbReference>
<dbReference type="RefSeq" id="WP_131555416.1">
    <property type="nucleotide sequence ID" value="NZ_SJSK01000007.1"/>
</dbReference>
<reference evidence="3 4" key="1">
    <citation type="submission" date="2019-02" db="EMBL/GenBank/DDBJ databases">
        <title>Pedobacter sp. RP-1-13 sp. nov., isolated from Arctic soil.</title>
        <authorList>
            <person name="Dahal R.H."/>
        </authorList>
    </citation>
    <scope>NUCLEOTIDE SEQUENCE [LARGE SCALE GENOMIC DNA]</scope>
    <source>
        <strain evidence="3 4">RP-1-13</strain>
    </source>
</reference>